<evidence type="ECO:0000313" key="2">
    <source>
        <dbReference type="Proteomes" id="UP000198460"/>
    </source>
</evidence>
<sequence>MCDWCACGMIGIEPPERFLCIFFNFPGCCRAHATGSPGLRVFRTIA</sequence>
<dbReference type="AlphaFoldDB" id="A0A238H4X7"/>
<gene>
    <name evidence="1" type="ORF">BSIN_3429</name>
</gene>
<evidence type="ECO:0000313" key="1">
    <source>
        <dbReference type="EMBL" id="SMG00359.1"/>
    </source>
</evidence>
<accession>A0A238H4X7</accession>
<proteinExistence type="predicted"/>
<organism evidence="1 2">
    <name type="scientific">Burkholderia singularis</name>
    <dbReference type="NCBI Taxonomy" id="1503053"/>
    <lineage>
        <taxon>Bacteria</taxon>
        <taxon>Pseudomonadati</taxon>
        <taxon>Pseudomonadota</taxon>
        <taxon>Betaproteobacteria</taxon>
        <taxon>Burkholderiales</taxon>
        <taxon>Burkholderiaceae</taxon>
        <taxon>Burkholderia</taxon>
        <taxon>pseudomallei group</taxon>
    </lineage>
</organism>
<protein>
    <submittedName>
        <fullName evidence="1">Uncharacterized protein</fullName>
    </submittedName>
</protein>
<dbReference type="EMBL" id="FXAN01000053">
    <property type="protein sequence ID" value="SMG00359.1"/>
    <property type="molecule type" value="Genomic_DNA"/>
</dbReference>
<reference evidence="1 2" key="1">
    <citation type="submission" date="2017-04" db="EMBL/GenBank/DDBJ databases">
        <authorList>
            <person name="Afonso C.L."/>
            <person name="Miller P.J."/>
            <person name="Scott M.A."/>
            <person name="Spackman E."/>
            <person name="Goraichik I."/>
            <person name="Dimitrov K.M."/>
            <person name="Suarez D.L."/>
            <person name="Swayne D.E."/>
        </authorList>
    </citation>
    <scope>NUCLEOTIDE SEQUENCE [LARGE SCALE GENOMIC DNA]</scope>
    <source>
        <strain evidence="1">LMG 28154</strain>
    </source>
</reference>
<dbReference type="Proteomes" id="UP000198460">
    <property type="component" value="Unassembled WGS sequence"/>
</dbReference>
<name>A0A238H4X7_9BURK</name>